<dbReference type="InterPro" id="IPR001478">
    <property type="entry name" value="PDZ"/>
</dbReference>
<sequence length="288" mass="30567">MIWANLTAELTAVTEDLRRSNVQIRGGRRGVGSGVIWSSDGVIITNDHVVSSRGNVEVELADGRVFMATITAKNPQRDLVALKVDATDLPAAKIGDAENLRVGEIVLAVGNPLGVKGAVTTGIIHSVGSTEFSRRNWIQADIKLAPGNSGGALANVQGQVIGINTMIVNGRGFAVPSNVVQQFVSNYPDRPFLGVTLQPVLVTINCRPSFGLLITEMEAGSPAETAKLQVGDVLTGVRGIPFHKPNELFRILENSHVGDGLTLNFQRDGRRMVAEVVLCSRVSSAEAA</sequence>
<keyword evidence="3 5" id="KW-0378">Hydrolase</keyword>
<dbReference type="SMART" id="SM00228">
    <property type="entry name" value="PDZ"/>
    <property type="match status" value="1"/>
</dbReference>
<gene>
    <name evidence="5" type="ORF">ACE1CA_31275</name>
</gene>
<dbReference type="PRINTS" id="PR00834">
    <property type="entry name" value="PROTEASES2C"/>
</dbReference>
<accession>A0ABV4WVA2</accession>
<dbReference type="Pfam" id="PF17820">
    <property type="entry name" value="PDZ_6"/>
    <property type="match status" value="1"/>
</dbReference>
<evidence type="ECO:0000256" key="2">
    <source>
        <dbReference type="ARBA" id="ARBA00022670"/>
    </source>
</evidence>
<dbReference type="InterPro" id="IPR036034">
    <property type="entry name" value="PDZ_sf"/>
</dbReference>
<dbReference type="Proteomes" id="UP001576780">
    <property type="component" value="Unassembled WGS sequence"/>
</dbReference>
<dbReference type="EMBL" id="JBHFNT010000288">
    <property type="protein sequence ID" value="MFB2838995.1"/>
    <property type="molecule type" value="Genomic_DNA"/>
</dbReference>
<dbReference type="InterPro" id="IPR009003">
    <property type="entry name" value="Peptidase_S1_PA"/>
</dbReference>
<dbReference type="InterPro" id="IPR001940">
    <property type="entry name" value="Peptidase_S1C"/>
</dbReference>
<reference evidence="5 6" key="1">
    <citation type="submission" date="2024-09" db="EMBL/GenBank/DDBJ databases">
        <title>Floridaenema gen nov. (Aerosakkonemataceae, Aerosakkonematales ord. nov., Cyanobacteria) from benthic tropical and subtropical fresh waters, with the description of four new species.</title>
        <authorList>
            <person name="Moretto J.A."/>
            <person name="Berthold D.E."/>
            <person name="Lefler F.W."/>
            <person name="Huang I.-S."/>
            <person name="Laughinghouse H. IV."/>
        </authorList>
    </citation>
    <scope>NUCLEOTIDE SEQUENCE [LARGE SCALE GENOMIC DNA]</scope>
    <source>
        <strain evidence="5 6">BLCC-F167</strain>
    </source>
</reference>
<dbReference type="Pfam" id="PF13365">
    <property type="entry name" value="Trypsin_2"/>
    <property type="match status" value="1"/>
</dbReference>
<evidence type="ECO:0000256" key="1">
    <source>
        <dbReference type="ARBA" id="ARBA00010541"/>
    </source>
</evidence>
<dbReference type="PROSITE" id="PS50106">
    <property type="entry name" value="PDZ"/>
    <property type="match status" value="1"/>
</dbReference>
<dbReference type="GO" id="GO:0006508">
    <property type="term" value="P:proteolysis"/>
    <property type="evidence" value="ECO:0007669"/>
    <property type="project" value="UniProtKB-KW"/>
</dbReference>
<feature type="domain" description="PDZ" evidence="4">
    <location>
        <begin position="193"/>
        <end position="242"/>
    </location>
</feature>
<dbReference type="Gene3D" id="2.40.10.120">
    <property type="match status" value="1"/>
</dbReference>
<dbReference type="GO" id="GO:0008233">
    <property type="term" value="F:peptidase activity"/>
    <property type="evidence" value="ECO:0007669"/>
    <property type="project" value="UniProtKB-KW"/>
</dbReference>
<evidence type="ECO:0000313" key="5">
    <source>
        <dbReference type="EMBL" id="MFB2838995.1"/>
    </source>
</evidence>
<evidence type="ECO:0000259" key="4">
    <source>
        <dbReference type="PROSITE" id="PS50106"/>
    </source>
</evidence>
<dbReference type="RefSeq" id="WP_413281283.1">
    <property type="nucleotide sequence ID" value="NZ_JBHFNT010000288.1"/>
</dbReference>
<name>A0ABV4WVA2_9CYAN</name>
<organism evidence="5 6">
    <name type="scientific">Floridaenema evergladense BLCC-F167</name>
    <dbReference type="NCBI Taxonomy" id="3153639"/>
    <lineage>
        <taxon>Bacteria</taxon>
        <taxon>Bacillati</taxon>
        <taxon>Cyanobacteriota</taxon>
        <taxon>Cyanophyceae</taxon>
        <taxon>Oscillatoriophycideae</taxon>
        <taxon>Aerosakkonematales</taxon>
        <taxon>Aerosakkonemataceae</taxon>
        <taxon>Floridanema</taxon>
        <taxon>Floridanema evergladense</taxon>
    </lineage>
</organism>
<dbReference type="PANTHER" id="PTHR22939">
    <property type="entry name" value="SERINE PROTEASE FAMILY S1C HTRA-RELATED"/>
    <property type="match status" value="1"/>
</dbReference>
<dbReference type="Gene3D" id="2.30.42.10">
    <property type="match status" value="1"/>
</dbReference>
<comment type="caution">
    <text evidence="5">The sequence shown here is derived from an EMBL/GenBank/DDBJ whole genome shotgun (WGS) entry which is preliminary data.</text>
</comment>
<evidence type="ECO:0000256" key="3">
    <source>
        <dbReference type="ARBA" id="ARBA00022801"/>
    </source>
</evidence>
<proteinExistence type="inferred from homology"/>
<comment type="similarity">
    <text evidence="1">Belongs to the peptidase S1C family.</text>
</comment>
<dbReference type="SUPFAM" id="SSF50494">
    <property type="entry name" value="Trypsin-like serine proteases"/>
    <property type="match status" value="1"/>
</dbReference>
<dbReference type="SUPFAM" id="SSF50156">
    <property type="entry name" value="PDZ domain-like"/>
    <property type="match status" value="1"/>
</dbReference>
<evidence type="ECO:0000313" key="6">
    <source>
        <dbReference type="Proteomes" id="UP001576780"/>
    </source>
</evidence>
<dbReference type="InterPro" id="IPR041489">
    <property type="entry name" value="PDZ_6"/>
</dbReference>
<keyword evidence="2 5" id="KW-0645">Protease</keyword>
<dbReference type="EC" id="3.4.21.-" evidence="5"/>
<protein>
    <submittedName>
        <fullName evidence="5">S1C family serine protease</fullName>
        <ecNumber evidence="5">3.4.21.-</ecNumber>
    </submittedName>
</protein>
<dbReference type="PANTHER" id="PTHR22939:SF129">
    <property type="entry name" value="SERINE PROTEASE HTRA2, MITOCHONDRIAL"/>
    <property type="match status" value="1"/>
</dbReference>
<keyword evidence="6" id="KW-1185">Reference proteome</keyword>